<dbReference type="GO" id="GO:0015661">
    <property type="term" value="F:L-lysine efflux transmembrane transporter activity"/>
    <property type="evidence" value="ECO:0007669"/>
    <property type="project" value="InterPro"/>
</dbReference>
<dbReference type="PANTHER" id="PTHR35804:SF1">
    <property type="entry name" value="LYSINE EXPORTER LYSO"/>
    <property type="match status" value="1"/>
</dbReference>
<feature type="transmembrane region" description="Helical" evidence="1">
    <location>
        <begin position="168"/>
        <end position="185"/>
    </location>
</feature>
<dbReference type="Pfam" id="PF03956">
    <property type="entry name" value="Lys_export"/>
    <property type="match status" value="1"/>
</dbReference>
<organism evidence="2 3">
    <name type="scientific">Neisseria meningitidis serogroup B</name>
    <dbReference type="NCBI Taxonomy" id="491"/>
    <lineage>
        <taxon>Bacteria</taxon>
        <taxon>Pseudomonadati</taxon>
        <taxon>Pseudomonadota</taxon>
        <taxon>Betaproteobacteria</taxon>
        <taxon>Neisseriales</taxon>
        <taxon>Neisseriaceae</taxon>
        <taxon>Neisseria</taxon>
    </lineage>
</organism>
<evidence type="ECO:0000256" key="1">
    <source>
        <dbReference type="SAM" id="Phobius"/>
    </source>
</evidence>
<feature type="transmembrane region" description="Helical" evidence="1">
    <location>
        <begin position="126"/>
        <end position="147"/>
    </location>
</feature>
<feature type="transmembrane region" description="Helical" evidence="1">
    <location>
        <begin position="64"/>
        <end position="87"/>
    </location>
</feature>
<feature type="transmembrane region" description="Helical" evidence="1">
    <location>
        <begin position="205"/>
        <end position="226"/>
    </location>
</feature>
<name>A0A0H5QT54_NEIMI</name>
<proteinExistence type="predicted"/>
<keyword evidence="1" id="KW-1133">Transmembrane helix</keyword>
<feature type="transmembrane region" description="Helical" evidence="1">
    <location>
        <begin position="274"/>
        <end position="299"/>
    </location>
</feature>
<dbReference type="EMBL" id="CVTF01000026">
    <property type="protein sequence ID" value="CRY98843.1"/>
    <property type="molecule type" value="Genomic_DNA"/>
</dbReference>
<dbReference type="InterPro" id="IPR005642">
    <property type="entry name" value="LysO"/>
</dbReference>
<evidence type="ECO:0000313" key="3">
    <source>
        <dbReference type="Proteomes" id="UP000182715"/>
    </source>
</evidence>
<feature type="transmembrane region" description="Helical" evidence="1">
    <location>
        <begin position="99"/>
        <end position="120"/>
    </location>
</feature>
<dbReference type="PANTHER" id="PTHR35804">
    <property type="entry name" value="LYSINE EXPORTER LYSO"/>
    <property type="match status" value="1"/>
</dbReference>
<feature type="transmembrane region" description="Helical" evidence="1">
    <location>
        <begin position="34"/>
        <end position="52"/>
    </location>
</feature>
<dbReference type="Proteomes" id="UP000182715">
    <property type="component" value="Unassembled WGS sequence"/>
</dbReference>
<keyword evidence="1" id="KW-0472">Membrane</keyword>
<evidence type="ECO:0000313" key="2">
    <source>
        <dbReference type="EMBL" id="CRY98843.1"/>
    </source>
</evidence>
<protein>
    <submittedName>
        <fullName evidence="2">Putative surface protein</fullName>
    </submittedName>
</protein>
<dbReference type="GO" id="GO:0005886">
    <property type="term" value="C:plasma membrane"/>
    <property type="evidence" value="ECO:0007669"/>
    <property type="project" value="TreeGrafter"/>
</dbReference>
<keyword evidence="1" id="KW-0812">Transmembrane</keyword>
<accession>A0A0H5QT54</accession>
<dbReference type="AlphaFoldDB" id="A0A0H5QT54"/>
<reference evidence="2 3" key="1">
    <citation type="submission" date="2014-11" db="EMBL/GenBank/DDBJ databases">
        <authorList>
            <person name="Diene M.Seydina."/>
        </authorList>
    </citation>
    <scope>NUCLEOTIDE SEQUENCE [LARGE SCALE GENOMIC DNA]</scope>
    <source>
        <strain evidence="2 3">Neisseria meningitidis CHUV</strain>
    </source>
</reference>
<feature type="transmembrane region" description="Helical" evidence="1">
    <location>
        <begin position="6"/>
        <end position="22"/>
    </location>
</feature>
<sequence>MDSLMTLLSVLIPMFAGFFIRVPKPYLPALDKVLSVLVYAVLLLIGVSLSRVEDLGSRLDDMALTVLWLFVCTVGANLLALAVLGKLFPWRIKGKGKGVSVGVSGSVGQLGCVLLGFASGKLMRDIWMPSESAGMYCLMLLVFLIGVQLKSSGVSLRQVLVNRRGIRLSVWFMLSSLSGGLLFAASTDGVSWTKGLAMASGFGWYSLSGLVMTEAYGAVWGSIMLLNDLARELFALAFIPLLMKRFPDAAVGVGGATSMDFTLPVIQGAGGLEVVPVAVSFGVVVNIAAPFLMVVFSALG</sequence>